<organism evidence="11 12">
    <name type="scientific">Rhodopirellula baltica SWK14</name>
    <dbReference type="NCBI Taxonomy" id="993516"/>
    <lineage>
        <taxon>Bacteria</taxon>
        <taxon>Pseudomonadati</taxon>
        <taxon>Planctomycetota</taxon>
        <taxon>Planctomycetia</taxon>
        <taxon>Pirellulales</taxon>
        <taxon>Pirellulaceae</taxon>
        <taxon>Rhodopirellula</taxon>
    </lineage>
</organism>
<dbReference type="PATRIC" id="fig|993516.3.peg.2178"/>
<dbReference type="InterPro" id="IPR018357">
    <property type="entry name" value="Hexapep_transf_CS"/>
</dbReference>
<feature type="active site" description="Proton acceptor" evidence="7">
    <location>
        <position position="289"/>
    </location>
</feature>
<comment type="function">
    <text evidence="7">Catalyzes the N-acylation of UDP-3-O-acylglucosamine using 3-hydroxyacyl-ACP as the acyl donor. Is involved in the biosynthesis of lipid A, a phosphorylated glycolipid that anchors the lipopolysaccharide to the outer membrane of the cell.</text>
</comment>
<dbReference type="CDD" id="cd03352">
    <property type="entry name" value="LbH_LpxD"/>
    <property type="match status" value="1"/>
</dbReference>
<dbReference type="PROSITE" id="PS00101">
    <property type="entry name" value="HEXAPEP_TRANSFERASES"/>
    <property type="match status" value="1"/>
</dbReference>
<dbReference type="InterPro" id="IPR007691">
    <property type="entry name" value="LpxD"/>
</dbReference>
<evidence type="ECO:0000313" key="11">
    <source>
        <dbReference type="EMBL" id="ELP33906.1"/>
    </source>
</evidence>
<keyword evidence="4 7" id="KW-0677">Repeat</keyword>
<dbReference type="GO" id="GO:0016410">
    <property type="term" value="F:N-acyltransferase activity"/>
    <property type="evidence" value="ECO:0007669"/>
    <property type="project" value="InterPro"/>
</dbReference>
<evidence type="ECO:0000256" key="8">
    <source>
        <dbReference type="SAM" id="Coils"/>
    </source>
</evidence>
<dbReference type="GO" id="GO:0103118">
    <property type="term" value="F:UDP-3-O-[(3R)-3-hydroxyacyl]-glucosamine N-acyltransferase activity"/>
    <property type="evidence" value="ECO:0007669"/>
    <property type="project" value="UniProtKB-EC"/>
</dbReference>
<keyword evidence="5 7" id="KW-0443">Lipid metabolism</keyword>
<dbReference type="InterPro" id="IPR011004">
    <property type="entry name" value="Trimer_LpxA-like_sf"/>
</dbReference>
<dbReference type="AlphaFoldDB" id="L7CLG5"/>
<dbReference type="NCBIfam" id="TIGR01853">
    <property type="entry name" value="lipid_A_lpxD"/>
    <property type="match status" value="1"/>
</dbReference>
<dbReference type="PANTHER" id="PTHR43378:SF2">
    <property type="entry name" value="UDP-3-O-ACYLGLUCOSAMINE N-ACYLTRANSFERASE 1, MITOCHONDRIAL-RELATED"/>
    <property type="match status" value="1"/>
</dbReference>
<dbReference type="EC" id="2.3.1.191" evidence="7"/>
<gene>
    <name evidence="7" type="primary">lpxD</name>
    <name evidence="11" type="ORF">RBSWK_02042</name>
</gene>
<keyword evidence="8" id="KW-0175">Coiled coil</keyword>
<reference evidence="11 12" key="1">
    <citation type="journal article" date="2013" name="Mar. Genomics">
        <title>Expression of sulfatases in Rhodopirellula baltica and the diversity of sulfatases in the genus Rhodopirellula.</title>
        <authorList>
            <person name="Wegner C.E."/>
            <person name="Richter-Heitmann T."/>
            <person name="Klindworth A."/>
            <person name="Klockow C."/>
            <person name="Richter M."/>
            <person name="Achstetter T."/>
            <person name="Glockner F.O."/>
            <person name="Harder J."/>
        </authorList>
    </citation>
    <scope>NUCLEOTIDE SEQUENCE [LARGE SCALE GENOMIC DNA]</scope>
    <source>
        <strain evidence="11 12">SWK14</strain>
    </source>
</reference>
<comment type="subunit">
    <text evidence="7">Homotrimer.</text>
</comment>
<evidence type="ECO:0000256" key="3">
    <source>
        <dbReference type="ARBA" id="ARBA00022679"/>
    </source>
</evidence>
<proteinExistence type="inferred from homology"/>
<evidence type="ECO:0000256" key="6">
    <source>
        <dbReference type="ARBA" id="ARBA00023315"/>
    </source>
</evidence>
<dbReference type="Proteomes" id="UP000010959">
    <property type="component" value="Unassembled WGS sequence"/>
</dbReference>
<feature type="domain" description="UDP-3-O-[3-hydroxymyristoyl] glucosamine N-acyltransferase non-repeat region" evidence="10">
    <location>
        <begin position="79"/>
        <end position="140"/>
    </location>
</feature>
<dbReference type="SUPFAM" id="SSF51161">
    <property type="entry name" value="Trimeric LpxA-like enzymes"/>
    <property type="match status" value="1"/>
</dbReference>
<feature type="region of interest" description="Disordered" evidence="9">
    <location>
        <begin position="58"/>
        <end position="85"/>
    </location>
</feature>
<evidence type="ECO:0000259" key="10">
    <source>
        <dbReference type="Pfam" id="PF04613"/>
    </source>
</evidence>
<keyword evidence="6 7" id="KW-0012">Acyltransferase</keyword>
<dbReference type="PANTHER" id="PTHR43378">
    <property type="entry name" value="UDP-3-O-ACYLGLUCOSAMINE N-ACYLTRANSFERASE"/>
    <property type="match status" value="1"/>
</dbReference>
<evidence type="ECO:0000256" key="5">
    <source>
        <dbReference type="ARBA" id="ARBA00023098"/>
    </source>
</evidence>
<keyword evidence="1 7" id="KW-0444">Lipid biosynthesis</keyword>
<name>L7CLG5_RHOBT</name>
<dbReference type="GO" id="GO:0016020">
    <property type="term" value="C:membrane"/>
    <property type="evidence" value="ECO:0007669"/>
    <property type="project" value="GOC"/>
</dbReference>
<evidence type="ECO:0000256" key="2">
    <source>
        <dbReference type="ARBA" id="ARBA00022556"/>
    </source>
</evidence>
<dbReference type="UniPathway" id="UPA00973"/>
<feature type="compositionally biased region" description="Polar residues" evidence="9">
    <location>
        <begin position="58"/>
        <end position="79"/>
    </location>
</feature>
<evidence type="ECO:0000256" key="4">
    <source>
        <dbReference type="ARBA" id="ARBA00022737"/>
    </source>
</evidence>
<sequence length="406" mass="42752">MGCRYKEGTHGLAPHPDTRHEKRIFQMASSNGLSLQEIADLVGGQLLDFSDCINDETNSSDGAVQGKSPSVEISSTTCTGAAPPAEAGPQQITLIDQANHAGQLADSQAFAVIAPEYVAASPIRLQILVDDPHAAFTKLVSHYRPALSQTMPVSGIDPTAKVDPTSEVHPSANIGANVEIGPGCTIAPGVNIGAGCQIGADCTLHPNVTLYAYCQLGERVTLHAGTVVGAHGFGYKMVDGRHIPTAQLGYVVIENDVEVGASSTIDRGTYGATRIGEGTKIDNQVMIAHNCQIGRHNLLCSQVGIAGSCTTGDYVVLAGQVGLKDHIALADGVIVGAQAGVMDDLAPNQVYLGSPATPQRDQMQIMAVQRKLPEMRRELKRLTQRIGRLSEALEEQPADTNQRKAA</sequence>
<evidence type="ECO:0000256" key="9">
    <source>
        <dbReference type="SAM" id="MobiDB-lite"/>
    </source>
</evidence>
<dbReference type="Gene3D" id="2.160.10.10">
    <property type="entry name" value="Hexapeptide repeat proteins"/>
    <property type="match status" value="1"/>
</dbReference>
<comment type="catalytic activity">
    <reaction evidence="7">
        <text>a UDP-3-O-[(3R)-3-hydroxyacyl]-alpha-D-glucosamine + a (3R)-hydroxyacyl-[ACP] = a UDP-2-N,3-O-bis[(3R)-3-hydroxyacyl]-alpha-D-glucosamine + holo-[ACP] + H(+)</text>
        <dbReference type="Rhea" id="RHEA:53836"/>
        <dbReference type="Rhea" id="RHEA-COMP:9685"/>
        <dbReference type="Rhea" id="RHEA-COMP:9945"/>
        <dbReference type="ChEBI" id="CHEBI:15378"/>
        <dbReference type="ChEBI" id="CHEBI:64479"/>
        <dbReference type="ChEBI" id="CHEBI:78827"/>
        <dbReference type="ChEBI" id="CHEBI:137740"/>
        <dbReference type="ChEBI" id="CHEBI:137748"/>
        <dbReference type="EC" id="2.3.1.191"/>
    </reaction>
</comment>
<dbReference type="Pfam" id="PF04613">
    <property type="entry name" value="LpxD"/>
    <property type="match status" value="1"/>
</dbReference>
<keyword evidence="3 7" id="KW-0808">Transferase</keyword>
<dbReference type="HAMAP" id="MF_00523">
    <property type="entry name" value="LpxD"/>
    <property type="match status" value="1"/>
</dbReference>
<comment type="pathway">
    <text evidence="7">Bacterial outer membrane biogenesis; LPS lipid A biosynthesis.</text>
</comment>
<keyword evidence="2 7" id="KW-0441">Lipid A biosynthesis</keyword>
<comment type="caution">
    <text evidence="11">The sequence shown here is derived from an EMBL/GenBank/DDBJ whole genome shotgun (WGS) entry which is preliminary data.</text>
</comment>
<accession>L7CLG5</accession>
<protein>
    <recommendedName>
        <fullName evidence="7">UDP-3-O-acylglucosamine N-acyltransferase</fullName>
        <ecNumber evidence="7">2.3.1.191</ecNumber>
    </recommendedName>
</protein>
<dbReference type="NCBIfam" id="NF002060">
    <property type="entry name" value="PRK00892.1"/>
    <property type="match status" value="1"/>
</dbReference>
<dbReference type="InterPro" id="IPR020573">
    <property type="entry name" value="UDP_GlcNAc_AcTrfase_non-rep"/>
</dbReference>
<evidence type="ECO:0000256" key="1">
    <source>
        <dbReference type="ARBA" id="ARBA00022516"/>
    </source>
</evidence>
<dbReference type="Gene3D" id="3.40.1390.10">
    <property type="entry name" value="MurE/MurF, N-terminal domain"/>
    <property type="match status" value="1"/>
</dbReference>
<dbReference type="EMBL" id="AMWG01000043">
    <property type="protein sequence ID" value="ELP33906.1"/>
    <property type="molecule type" value="Genomic_DNA"/>
</dbReference>
<dbReference type="Pfam" id="PF00132">
    <property type="entry name" value="Hexapep"/>
    <property type="match status" value="2"/>
</dbReference>
<dbReference type="InterPro" id="IPR001451">
    <property type="entry name" value="Hexapep"/>
</dbReference>
<dbReference type="GO" id="GO:0009245">
    <property type="term" value="P:lipid A biosynthetic process"/>
    <property type="evidence" value="ECO:0007669"/>
    <property type="project" value="UniProtKB-UniRule"/>
</dbReference>
<comment type="similarity">
    <text evidence="7">Belongs to the transferase hexapeptide repeat family. LpxD subfamily.</text>
</comment>
<evidence type="ECO:0000313" key="12">
    <source>
        <dbReference type="Proteomes" id="UP000010959"/>
    </source>
</evidence>
<feature type="coiled-coil region" evidence="8">
    <location>
        <begin position="365"/>
        <end position="392"/>
    </location>
</feature>
<evidence type="ECO:0000256" key="7">
    <source>
        <dbReference type="HAMAP-Rule" id="MF_00523"/>
    </source>
</evidence>